<proteinExistence type="predicted"/>
<name>L8GWH3_ACACF</name>
<organism evidence="1 2">
    <name type="scientific">Acanthamoeba castellanii (strain ATCC 30010 / Neff)</name>
    <dbReference type="NCBI Taxonomy" id="1257118"/>
    <lineage>
        <taxon>Eukaryota</taxon>
        <taxon>Amoebozoa</taxon>
        <taxon>Discosea</taxon>
        <taxon>Longamoebia</taxon>
        <taxon>Centramoebida</taxon>
        <taxon>Acanthamoebidae</taxon>
        <taxon>Acanthamoeba</taxon>
    </lineage>
</organism>
<dbReference type="EMBL" id="KB007974">
    <property type="protein sequence ID" value="ELR17287.1"/>
    <property type="molecule type" value="Genomic_DNA"/>
</dbReference>
<dbReference type="Proteomes" id="UP000011083">
    <property type="component" value="Unassembled WGS sequence"/>
</dbReference>
<evidence type="ECO:0000313" key="2">
    <source>
        <dbReference type="Proteomes" id="UP000011083"/>
    </source>
</evidence>
<dbReference type="OrthoDB" id="1028014at2759"/>
<protein>
    <submittedName>
        <fullName evidence="1">Uncharacterized protein</fullName>
    </submittedName>
</protein>
<sequence length="197" mass="22763">MQANEEEEPEIHELFETWESQVNVYFTLTRPTKTLRQARHRGEECRADRTGNCCMGRTCLCYQQRAECGGDCPCKCRALAHGICQNQQMRRAGSVQCYVVRDHSKRHNRFLVDQPVKSGQFIIEMTGIFMETERLKQGCRPSARVVEVFVDCDLHLGVFARRDLRTGEEVTIPFDRDPSPEHIIRCPQLIPNACLFK</sequence>
<dbReference type="GeneID" id="14918376"/>
<reference evidence="1 2" key="1">
    <citation type="journal article" date="2013" name="Genome Biol.">
        <title>Genome of Acanthamoeba castellanii highlights extensive lateral gene transfer and early evolution of tyrosine kinase signaling.</title>
        <authorList>
            <person name="Clarke M."/>
            <person name="Lohan A.J."/>
            <person name="Liu B."/>
            <person name="Lagkouvardos I."/>
            <person name="Roy S."/>
            <person name="Zafar N."/>
            <person name="Bertelli C."/>
            <person name="Schilde C."/>
            <person name="Kianianmomeni A."/>
            <person name="Burglin T.R."/>
            <person name="Frech C."/>
            <person name="Turcotte B."/>
            <person name="Kopec K.O."/>
            <person name="Synnott J.M."/>
            <person name="Choo C."/>
            <person name="Paponov I."/>
            <person name="Finkler A."/>
            <person name="Soon Heng Tan C."/>
            <person name="Hutchins A.P."/>
            <person name="Weinmeier T."/>
            <person name="Rattei T."/>
            <person name="Chu J.S."/>
            <person name="Gimenez G."/>
            <person name="Irimia M."/>
            <person name="Rigden D.J."/>
            <person name="Fitzpatrick D.A."/>
            <person name="Lorenzo-Morales J."/>
            <person name="Bateman A."/>
            <person name="Chiu C.H."/>
            <person name="Tang P."/>
            <person name="Hegemann P."/>
            <person name="Fromm H."/>
            <person name="Raoult D."/>
            <person name="Greub G."/>
            <person name="Miranda-Saavedra D."/>
            <person name="Chen N."/>
            <person name="Nash P."/>
            <person name="Ginger M.L."/>
            <person name="Horn M."/>
            <person name="Schaap P."/>
            <person name="Caler L."/>
            <person name="Loftus B."/>
        </authorList>
    </citation>
    <scope>NUCLEOTIDE SEQUENCE [LARGE SCALE GENOMIC DNA]</scope>
    <source>
        <strain evidence="1 2">Neff</strain>
    </source>
</reference>
<evidence type="ECO:0000313" key="1">
    <source>
        <dbReference type="EMBL" id="ELR17287.1"/>
    </source>
</evidence>
<dbReference type="RefSeq" id="XP_004339300.1">
    <property type="nucleotide sequence ID" value="XM_004339252.1"/>
</dbReference>
<dbReference type="InterPro" id="IPR046341">
    <property type="entry name" value="SET_dom_sf"/>
</dbReference>
<dbReference type="SUPFAM" id="SSF82199">
    <property type="entry name" value="SET domain"/>
    <property type="match status" value="1"/>
</dbReference>
<dbReference type="Gene3D" id="2.170.270.10">
    <property type="entry name" value="SET domain"/>
    <property type="match status" value="2"/>
</dbReference>
<dbReference type="KEGG" id="acan:ACA1_060140"/>
<accession>L8GWH3</accession>
<gene>
    <name evidence="1" type="ORF">ACA1_060140</name>
</gene>
<dbReference type="AlphaFoldDB" id="L8GWH3"/>
<keyword evidence="2" id="KW-1185">Reference proteome</keyword>
<dbReference type="VEuPathDB" id="AmoebaDB:ACA1_060140"/>